<keyword evidence="1" id="KW-0805">Transcription regulation</keyword>
<dbReference type="PROSITE" id="PS50043">
    <property type="entry name" value="HTH_LUXR_2"/>
    <property type="match status" value="1"/>
</dbReference>
<accession>A0A8J3ZZS4</accession>
<evidence type="ECO:0000256" key="3">
    <source>
        <dbReference type="ARBA" id="ARBA00023163"/>
    </source>
</evidence>
<dbReference type="PRINTS" id="PR00038">
    <property type="entry name" value="HTHLUXR"/>
</dbReference>
<dbReference type="SUPFAM" id="SSF46894">
    <property type="entry name" value="C-terminal effector domain of the bipartite response regulators"/>
    <property type="match status" value="1"/>
</dbReference>
<dbReference type="EMBL" id="BOPH01000080">
    <property type="protein sequence ID" value="GIJ70490.1"/>
    <property type="molecule type" value="Genomic_DNA"/>
</dbReference>
<dbReference type="SMART" id="SM00421">
    <property type="entry name" value="HTH_LUXR"/>
    <property type="match status" value="1"/>
</dbReference>
<evidence type="ECO:0000256" key="2">
    <source>
        <dbReference type="ARBA" id="ARBA00023125"/>
    </source>
</evidence>
<dbReference type="RefSeq" id="WP_203930387.1">
    <property type="nucleotide sequence ID" value="NZ_BOPH01000080.1"/>
</dbReference>
<dbReference type="InterPro" id="IPR036388">
    <property type="entry name" value="WH-like_DNA-bd_sf"/>
</dbReference>
<dbReference type="GO" id="GO:0006355">
    <property type="term" value="P:regulation of DNA-templated transcription"/>
    <property type="evidence" value="ECO:0007669"/>
    <property type="project" value="InterPro"/>
</dbReference>
<keyword evidence="3" id="KW-0804">Transcription</keyword>
<comment type="caution">
    <text evidence="6">The sequence shown here is derived from an EMBL/GenBank/DDBJ whole genome shotgun (WGS) entry which is preliminary data.</text>
</comment>
<name>A0A8J3ZZS4_9ACTN</name>
<evidence type="ECO:0000256" key="1">
    <source>
        <dbReference type="ARBA" id="ARBA00023015"/>
    </source>
</evidence>
<dbReference type="InterPro" id="IPR016032">
    <property type="entry name" value="Sig_transdc_resp-reg_C-effctor"/>
</dbReference>
<evidence type="ECO:0000256" key="4">
    <source>
        <dbReference type="SAM" id="MobiDB-lite"/>
    </source>
</evidence>
<feature type="domain" description="HTH luxR-type" evidence="5">
    <location>
        <begin position="18"/>
        <end position="83"/>
    </location>
</feature>
<protein>
    <recommendedName>
        <fullName evidence="5">HTH luxR-type domain-containing protein</fullName>
    </recommendedName>
</protein>
<evidence type="ECO:0000313" key="6">
    <source>
        <dbReference type="EMBL" id="GIJ70490.1"/>
    </source>
</evidence>
<dbReference type="CDD" id="cd06170">
    <property type="entry name" value="LuxR_C_like"/>
    <property type="match status" value="1"/>
</dbReference>
<dbReference type="AlphaFoldDB" id="A0A8J3ZZS4"/>
<reference evidence="6" key="1">
    <citation type="submission" date="2021-01" db="EMBL/GenBank/DDBJ databases">
        <title>Whole genome shotgun sequence of Virgisporangium ochraceum NBRC 16418.</title>
        <authorList>
            <person name="Komaki H."/>
            <person name="Tamura T."/>
        </authorList>
    </citation>
    <scope>NUCLEOTIDE SEQUENCE</scope>
    <source>
        <strain evidence="6">NBRC 16418</strain>
    </source>
</reference>
<dbReference type="PANTHER" id="PTHR44688">
    <property type="entry name" value="DNA-BINDING TRANSCRIPTIONAL ACTIVATOR DEVR_DOSR"/>
    <property type="match status" value="1"/>
</dbReference>
<dbReference type="Pfam" id="PF00196">
    <property type="entry name" value="GerE"/>
    <property type="match status" value="1"/>
</dbReference>
<feature type="region of interest" description="Disordered" evidence="4">
    <location>
        <begin position="1"/>
        <end position="25"/>
    </location>
</feature>
<evidence type="ECO:0000259" key="5">
    <source>
        <dbReference type="PROSITE" id="PS50043"/>
    </source>
</evidence>
<gene>
    <name evidence="6" type="ORF">Voc01_054070</name>
</gene>
<dbReference type="InterPro" id="IPR000792">
    <property type="entry name" value="Tscrpt_reg_LuxR_C"/>
</dbReference>
<keyword evidence="7" id="KW-1185">Reference proteome</keyword>
<sequence>MRARRELVAGGGHPRKRGDDAGDQLTPQEEQIARLARDGLSNPEIGVLLFLSRRTVEWHLRKVFAKLGISSRRELRAALPQAADIAG</sequence>
<evidence type="ECO:0000313" key="7">
    <source>
        <dbReference type="Proteomes" id="UP000635606"/>
    </source>
</evidence>
<keyword evidence="2" id="KW-0238">DNA-binding</keyword>
<dbReference type="PANTHER" id="PTHR44688:SF16">
    <property type="entry name" value="DNA-BINDING TRANSCRIPTIONAL ACTIVATOR DEVR_DOSR"/>
    <property type="match status" value="1"/>
</dbReference>
<organism evidence="6 7">
    <name type="scientific">Virgisporangium ochraceum</name>
    <dbReference type="NCBI Taxonomy" id="65505"/>
    <lineage>
        <taxon>Bacteria</taxon>
        <taxon>Bacillati</taxon>
        <taxon>Actinomycetota</taxon>
        <taxon>Actinomycetes</taxon>
        <taxon>Micromonosporales</taxon>
        <taxon>Micromonosporaceae</taxon>
        <taxon>Virgisporangium</taxon>
    </lineage>
</organism>
<dbReference type="GO" id="GO:0003677">
    <property type="term" value="F:DNA binding"/>
    <property type="evidence" value="ECO:0007669"/>
    <property type="project" value="UniProtKB-KW"/>
</dbReference>
<proteinExistence type="predicted"/>
<dbReference type="Proteomes" id="UP000635606">
    <property type="component" value="Unassembled WGS sequence"/>
</dbReference>
<dbReference type="Gene3D" id="1.10.10.10">
    <property type="entry name" value="Winged helix-like DNA-binding domain superfamily/Winged helix DNA-binding domain"/>
    <property type="match status" value="1"/>
</dbReference>